<keyword evidence="3 7" id="KW-0812">Transmembrane</keyword>
<evidence type="ECO:0000256" key="2">
    <source>
        <dbReference type="ARBA" id="ARBA00010023"/>
    </source>
</evidence>
<feature type="region of interest" description="Disordered" evidence="6">
    <location>
        <begin position="209"/>
        <end position="244"/>
    </location>
</feature>
<dbReference type="AlphaFoldDB" id="A0A7M5X4C8"/>
<keyword evidence="4 7" id="KW-1133">Transmembrane helix</keyword>
<evidence type="ECO:0000256" key="5">
    <source>
        <dbReference type="ARBA" id="ARBA00023136"/>
    </source>
</evidence>
<dbReference type="PANTHER" id="PTHR13314:SF2">
    <property type="entry name" value="CALCIUM CHANNEL FLOWER HOMOLOG"/>
    <property type="match status" value="1"/>
</dbReference>
<dbReference type="Proteomes" id="UP000594262">
    <property type="component" value="Unplaced"/>
</dbReference>
<evidence type="ECO:0000256" key="6">
    <source>
        <dbReference type="SAM" id="MobiDB-lite"/>
    </source>
</evidence>
<comment type="similarity">
    <text evidence="2">Belongs to the calcium channel flower family.</text>
</comment>
<protein>
    <submittedName>
        <fullName evidence="8">Uncharacterized protein</fullName>
    </submittedName>
</protein>
<sequence>MPQVSSKVNSARHNKPGRKAGGGRSYHRQPGDPEAQLITRNDDKDHDIGLPRLVARIWGLVSGISYVSNGGYLLVESSAGNEKCQAAGGYMIFAGLVMIIMECGCCIMQTKNNCCDDFEKKFPFWARGLIYLLSTIPALALCFGTKTLITSIIVITLALIYIFLTCLVRSKRYERLRGAARARYEGAKKDSSLTYSAMSGVNATVNYMKMNSPKHGKHGRGRSGGGGRSSGGRSKKPRTHSAHT</sequence>
<keyword evidence="5 7" id="KW-0472">Membrane</keyword>
<feature type="transmembrane region" description="Helical" evidence="7">
    <location>
        <begin position="122"/>
        <end position="141"/>
    </location>
</feature>
<accession>A0A7M5X4C8</accession>
<dbReference type="PANTHER" id="PTHR13314">
    <property type="entry name" value="CALCIUM CHANNEL FLOWER HOMOLOG"/>
    <property type="match status" value="1"/>
</dbReference>
<feature type="compositionally biased region" description="Basic residues" evidence="6">
    <location>
        <begin position="212"/>
        <end position="221"/>
    </location>
</feature>
<feature type="transmembrane region" description="Helical" evidence="7">
    <location>
        <begin position="53"/>
        <end position="75"/>
    </location>
</feature>
<feature type="compositionally biased region" description="Basic residues" evidence="6">
    <location>
        <begin position="233"/>
        <end position="244"/>
    </location>
</feature>
<evidence type="ECO:0000256" key="3">
    <source>
        <dbReference type="ARBA" id="ARBA00022692"/>
    </source>
</evidence>
<organism evidence="8 9">
    <name type="scientific">Clytia hemisphaerica</name>
    <dbReference type="NCBI Taxonomy" id="252671"/>
    <lineage>
        <taxon>Eukaryota</taxon>
        <taxon>Metazoa</taxon>
        <taxon>Cnidaria</taxon>
        <taxon>Hydrozoa</taxon>
        <taxon>Hydroidolina</taxon>
        <taxon>Leptothecata</taxon>
        <taxon>Obeliida</taxon>
        <taxon>Clytiidae</taxon>
        <taxon>Clytia</taxon>
    </lineage>
</organism>
<reference evidence="8" key="1">
    <citation type="submission" date="2021-01" db="UniProtKB">
        <authorList>
            <consortium name="EnsemblMetazoa"/>
        </authorList>
    </citation>
    <scope>IDENTIFICATION</scope>
</reference>
<feature type="region of interest" description="Disordered" evidence="6">
    <location>
        <begin position="1"/>
        <end position="43"/>
    </location>
</feature>
<dbReference type="InterPro" id="IPR019365">
    <property type="entry name" value="TVP18/Ca-channel_flower"/>
</dbReference>
<feature type="transmembrane region" description="Helical" evidence="7">
    <location>
        <begin position="147"/>
        <end position="168"/>
    </location>
</feature>
<comment type="subcellular location">
    <subcellularLocation>
        <location evidence="1">Endomembrane system</location>
        <topology evidence="1">Multi-pass membrane protein</topology>
    </subcellularLocation>
</comment>
<evidence type="ECO:0000256" key="1">
    <source>
        <dbReference type="ARBA" id="ARBA00004127"/>
    </source>
</evidence>
<evidence type="ECO:0000256" key="4">
    <source>
        <dbReference type="ARBA" id="ARBA00022989"/>
    </source>
</evidence>
<proteinExistence type="inferred from homology"/>
<evidence type="ECO:0000313" key="8">
    <source>
        <dbReference type="EnsemblMetazoa" id="CLYHEMP017556.1"/>
    </source>
</evidence>
<dbReference type="RefSeq" id="XP_066926342.1">
    <property type="nucleotide sequence ID" value="XM_067070241.1"/>
</dbReference>
<feature type="transmembrane region" description="Helical" evidence="7">
    <location>
        <begin position="87"/>
        <end position="110"/>
    </location>
</feature>
<dbReference type="GO" id="GO:0012505">
    <property type="term" value="C:endomembrane system"/>
    <property type="evidence" value="ECO:0007669"/>
    <property type="project" value="UniProtKB-SubCell"/>
</dbReference>
<evidence type="ECO:0000313" key="9">
    <source>
        <dbReference type="Proteomes" id="UP000594262"/>
    </source>
</evidence>
<dbReference type="GO" id="GO:0016020">
    <property type="term" value="C:membrane"/>
    <property type="evidence" value="ECO:0007669"/>
    <property type="project" value="InterPro"/>
</dbReference>
<name>A0A7M5X4C8_9CNID</name>
<dbReference type="EnsemblMetazoa" id="CLYHEMT017556.1">
    <property type="protein sequence ID" value="CLYHEMP017556.1"/>
    <property type="gene ID" value="CLYHEMG017556"/>
</dbReference>
<keyword evidence="9" id="KW-1185">Reference proteome</keyword>
<dbReference type="OrthoDB" id="9934994at2759"/>
<dbReference type="GO" id="GO:0016192">
    <property type="term" value="P:vesicle-mediated transport"/>
    <property type="evidence" value="ECO:0007669"/>
    <property type="project" value="TreeGrafter"/>
</dbReference>
<dbReference type="GeneID" id="136813745"/>
<dbReference type="EnsemblMetazoa" id="CLYHEMT017556.2">
    <property type="protein sequence ID" value="CLYHEMP017556.2"/>
    <property type="gene ID" value="CLYHEMG017556"/>
</dbReference>
<evidence type="ECO:0000256" key="7">
    <source>
        <dbReference type="SAM" id="Phobius"/>
    </source>
</evidence>